<dbReference type="Pfam" id="PF01856">
    <property type="entry name" value="HP_OMP"/>
    <property type="match status" value="1"/>
</dbReference>
<evidence type="ECO:0000313" key="2">
    <source>
        <dbReference type="Proteomes" id="UP000826775"/>
    </source>
</evidence>
<proteinExistence type="predicted"/>
<keyword evidence="2" id="KW-1185">Reference proteome</keyword>
<dbReference type="PRINTS" id="PR01776">
    <property type="entry name" value="HPOMPFAMILY"/>
</dbReference>
<accession>A0ABM7SBG6</accession>
<gene>
    <name evidence="1" type="ORF">NHP190003_03770</name>
</gene>
<sequence>MALASSVASLHAERNAPFIGLGFQYSYFTTDSKFAFPIFGKSGKVPGSIFGGDIEVGYKHFFGFFGLRLYAMASAQAGGGTHKSGGVNIRSSAAEYFYGGGMDAMVNFYDNDHSSFGIFGGAVVGASQWRLGKVYTNGVCATTKEFGDPSSGCLTMNDFAQKTLPGLIKPMGGNIDFNPVHLQISINAGLRGQFTPHQGYEIGVRIPLITDPYLITKAGKNSLPFFASLLNNSSVLKRNIVAFANYVVNF</sequence>
<name>A0ABM7SBG6_9HELI</name>
<dbReference type="Proteomes" id="UP000826775">
    <property type="component" value="Chromosome"/>
</dbReference>
<reference evidence="1 2" key="1">
    <citation type="submission" date="2021-07" db="EMBL/GenBank/DDBJ databases">
        <title>Novel Helicobacter sp. Isolated from a dog.</title>
        <authorList>
            <person name="Rimbara E."/>
            <person name="Suzuki M."/>
        </authorList>
    </citation>
    <scope>NUCLEOTIDE SEQUENCE [LARGE SCALE GENOMIC DNA]</scope>
    <source>
        <strain evidence="2">NHP19-003</strain>
    </source>
</reference>
<dbReference type="InterPro" id="IPR002718">
    <property type="entry name" value="OMP_Helicobacter"/>
</dbReference>
<organism evidence="1 2">
    <name type="scientific">Helicobacter gastrocanis</name>
    <dbReference type="NCBI Taxonomy" id="2849641"/>
    <lineage>
        <taxon>Bacteria</taxon>
        <taxon>Pseudomonadati</taxon>
        <taxon>Campylobacterota</taxon>
        <taxon>Epsilonproteobacteria</taxon>
        <taxon>Campylobacterales</taxon>
        <taxon>Helicobacteraceae</taxon>
        <taxon>Helicobacter</taxon>
    </lineage>
</organism>
<evidence type="ECO:0000313" key="1">
    <source>
        <dbReference type="EMBL" id="BCZ17095.1"/>
    </source>
</evidence>
<evidence type="ECO:0008006" key="3">
    <source>
        <dbReference type="Google" id="ProtNLM"/>
    </source>
</evidence>
<dbReference type="EMBL" id="AP024814">
    <property type="protein sequence ID" value="BCZ17095.1"/>
    <property type="molecule type" value="Genomic_DNA"/>
</dbReference>
<protein>
    <recommendedName>
        <fullName evidence="3">Outer membrane protein</fullName>
    </recommendedName>
</protein>